<dbReference type="AlphaFoldDB" id="A0A2S7K2H2"/>
<dbReference type="Pfam" id="PF00797">
    <property type="entry name" value="Acetyltransf_2"/>
    <property type="match status" value="1"/>
</dbReference>
<dbReference type="PANTHER" id="PTHR11786">
    <property type="entry name" value="N-HYDROXYARYLAMINE O-ACETYLTRANSFERASE"/>
    <property type="match status" value="1"/>
</dbReference>
<evidence type="ECO:0000313" key="3">
    <source>
        <dbReference type="EMBL" id="PQA86699.1"/>
    </source>
</evidence>
<comment type="caution">
    <text evidence="3">The sequence shown here is derived from an EMBL/GenBank/DDBJ whole genome shotgun (WGS) entry which is preliminary data.</text>
</comment>
<keyword evidence="4" id="KW-1185">Reference proteome</keyword>
<name>A0A2S7K2H2_9PROT</name>
<dbReference type="InterPro" id="IPR038765">
    <property type="entry name" value="Papain-like_cys_pep_sf"/>
</dbReference>
<dbReference type="Gene3D" id="3.30.2140.10">
    <property type="entry name" value="Arylamine N-acetyltransferase"/>
    <property type="match status" value="1"/>
</dbReference>
<evidence type="ECO:0000256" key="1">
    <source>
        <dbReference type="ARBA" id="ARBA00006547"/>
    </source>
</evidence>
<evidence type="ECO:0000313" key="4">
    <source>
        <dbReference type="Proteomes" id="UP000239504"/>
    </source>
</evidence>
<dbReference type="PANTHER" id="PTHR11786:SF0">
    <property type="entry name" value="ARYLAMINE N-ACETYLTRANSFERASE 4-RELATED"/>
    <property type="match status" value="1"/>
</dbReference>
<dbReference type="SUPFAM" id="SSF54001">
    <property type="entry name" value="Cysteine proteinases"/>
    <property type="match status" value="1"/>
</dbReference>
<proteinExistence type="inferred from homology"/>
<evidence type="ECO:0000256" key="2">
    <source>
        <dbReference type="RuleBase" id="RU003452"/>
    </source>
</evidence>
<gene>
    <name evidence="3" type="ORF">CW354_14500</name>
</gene>
<accession>A0A2S7K2H2</accession>
<dbReference type="PRINTS" id="PR01543">
    <property type="entry name" value="ANATRNSFRASE"/>
</dbReference>
<dbReference type="GO" id="GO:0016407">
    <property type="term" value="F:acetyltransferase activity"/>
    <property type="evidence" value="ECO:0007669"/>
    <property type="project" value="InterPro"/>
</dbReference>
<sequence length="286" mass="31961">MRGHAGSAAKTARETFMDISAYFDRIGYRGAPRVDLATLKAVHRAHVLAIPFENLDVQFGVPVSRSAGAVFDKLVTRRRGGWCYEMNGLLGWALEEIGFKVARLAAAVDRENRGDSAVGNHLALMVTLDEPWLADAGFGKGLIEPVPLKQGPFDNGFLPCRLDRIEGGWWRYRSDPQSEASSFDLHPDMREDALLENRCAWLQSNEASPFVQNAVVQRWREGEHLCLRGRVLLRHAPAQTTTEMLESEDAFMRLLKDKFDLDLPEAAALWPKICARHDALFSACAN</sequence>
<dbReference type="InterPro" id="IPR001447">
    <property type="entry name" value="Arylamine_N-AcTrfase"/>
</dbReference>
<organism evidence="3 4">
    <name type="scientific">Hyphococcus luteus</name>
    <dbReference type="NCBI Taxonomy" id="2058213"/>
    <lineage>
        <taxon>Bacteria</taxon>
        <taxon>Pseudomonadati</taxon>
        <taxon>Pseudomonadota</taxon>
        <taxon>Alphaproteobacteria</taxon>
        <taxon>Parvularculales</taxon>
        <taxon>Parvularculaceae</taxon>
        <taxon>Hyphococcus</taxon>
    </lineage>
</organism>
<comment type="similarity">
    <text evidence="1 2">Belongs to the arylamine N-acetyltransferase family.</text>
</comment>
<dbReference type="Proteomes" id="UP000239504">
    <property type="component" value="Unassembled WGS sequence"/>
</dbReference>
<dbReference type="Gene3D" id="2.40.128.150">
    <property type="entry name" value="Cysteine proteinases"/>
    <property type="match status" value="1"/>
</dbReference>
<dbReference type="EMBL" id="PJCH01000011">
    <property type="protein sequence ID" value="PQA86699.1"/>
    <property type="molecule type" value="Genomic_DNA"/>
</dbReference>
<protein>
    <recommendedName>
        <fullName evidence="5">Arylamine N-acetyltransferase</fullName>
    </recommendedName>
</protein>
<evidence type="ECO:0008006" key="5">
    <source>
        <dbReference type="Google" id="ProtNLM"/>
    </source>
</evidence>
<reference evidence="3 4" key="1">
    <citation type="submission" date="2017-12" db="EMBL/GenBank/DDBJ databases">
        <authorList>
            <person name="Hurst M.R.H."/>
        </authorList>
    </citation>
    <scope>NUCLEOTIDE SEQUENCE [LARGE SCALE GENOMIC DNA]</scope>
    <source>
        <strain evidence="3 4">SY-3-19</strain>
    </source>
</reference>